<keyword evidence="6" id="KW-1003">Cell membrane</keyword>
<evidence type="ECO:0000256" key="12">
    <source>
        <dbReference type="ARBA" id="ARBA00022982"/>
    </source>
</evidence>
<keyword evidence="7" id="KW-0997">Cell inner membrane</keyword>
<name>A0A934Q341_9BURK</name>
<organism evidence="19 20">
    <name type="scientific">Ramlibacter algicola</name>
    <dbReference type="NCBI Taxonomy" id="2795217"/>
    <lineage>
        <taxon>Bacteria</taxon>
        <taxon>Pseudomonadati</taxon>
        <taxon>Pseudomonadota</taxon>
        <taxon>Betaproteobacteria</taxon>
        <taxon>Burkholderiales</taxon>
        <taxon>Comamonadaceae</taxon>
        <taxon>Ramlibacter</taxon>
    </lineage>
</organism>
<evidence type="ECO:0000256" key="4">
    <source>
        <dbReference type="ARBA" id="ARBA00019425"/>
    </source>
</evidence>
<accession>A0A934Q341</accession>
<comment type="subcellular location">
    <subcellularLocation>
        <location evidence="2">Cell inner membrane</location>
        <topology evidence="2">Multi-pass membrane protein</topology>
    </subcellularLocation>
</comment>
<keyword evidence="8" id="KW-0816">Tricarboxylic acid cycle</keyword>
<proteinExistence type="predicted"/>
<dbReference type="Proteomes" id="UP000617041">
    <property type="component" value="Unassembled WGS sequence"/>
</dbReference>
<evidence type="ECO:0000256" key="5">
    <source>
        <dbReference type="ARBA" id="ARBA00022448"/>
    </source>
</evidence>
<feature type="transmembrane region" description="Helical" evidence="18">
    <location>
        <begin position="101"/>
        <end position="126"/>
    </location>
</feature>
<dbReference type="GO" id="GO:0006099">
    <property type="term" value="P:tricarboxylic acid cycle"/>
    <property type="evidence" value="ECO:0007669"/>
    <property type="project" value="UniProtKB-KW"/>
</dbReference>
<comment type="cofactor">
    <cofactor evidence="17">
        <name>heme</name>
        <dbReference type="ChEBI" id="CHEBI:30413"/>
    </cofactor>
    <text evidence="17">The heme is bound between the two transmembrane subunits.</text>
</comment>
<dbReference type="GO" id="GO:0005886">
    <property type="term" value="C:plasma membrane"/>
    <property type="evidence" value="ECO:0007669"/>
    <property type="project" value="UniProtKB-SubCell"/>
</dbReference>
<keyword evidence="14 17" id="KW-0408">Iron</keyword>
<dbReference type="Pfam" id="PF01127">
    <property type="entry name" value="Sdh_cyt"/>
    <property type="match status" value="1"/>
</dbReference>
<keyword evidence="11 17" id="KW-0479">Metal-binding</keyword>
<evidence type="ECO:0000256" key="9">
    <source>
        <dbReference type="ARBA" id="ARBA00022617"/>
    </source>
</evidence>
<dbReference type="GO" id="GO:0020037">
    <property type="term" value="F:heme binding"/>
    <property type="evidence" value="ECO:0007669"/>
    <property type="project" value="InterPro"/>
</dbReference>
<dbReference type="GO" id="GO:0046872">
    <property type="term" value="F:metal ion binding"/>
    <property type="evidence" value="ECO:0007669"/>
    <property type="project" value="UniProtKB-KW"/>
</dbReference>
<evidence type="ECO:0000256" key="13">
    <source>
        <dbReference type="ARBA" id="ARBA00022989"/>
    </source>
</evidence>
<evidence type="ECO:0000256" key="11">
    <source>
        <dbReference type="ARBA" id="ARBA00022723"/>
    </source>
</evidence>
<keyword evidence="15 18" id="KW-0472">Membrane</keyword>
<comment type="pathway">
    <text evidence="3">Carbohydrate metabolism; tricarboxylic acid cycle.</text>
</comment>
<dbReference type="PANTHER" id="PTHR38689">
    <property type="entry name" value="SUCCINATE DEHYDROGENASE HYDROPHOBIC MEMBRANE ANCHOR SUBUNIT"/>
    <property type="match status" value="1"/>
</dbReference>
<evidence type="ECO:0000256" key="8">
    <source>
        <dbReference type="ARBA" id="ARBA00022532"/>
    </source>
</evidence>
<evidence type="ECO:0000256" key="10">
    <source>
        <dbReference type="ARBA" id="ARBA00022692"/>
    </source>
</evidence>
<feature type="binding site" evidence="16">
    <location>
        <position position="96"/>
    </location>
    <ligand>
        <name>a ubiquinone</name>
        <dbReference type="ChEBI" id="CHEBI:16389"/>
    </ligand>
</feature>
<gene>
    <name evidence="19" type="primary">sdhD</name>
    <name evidence="19" type="ORF">I8E28_16850</name>
</gene>
<evidence type="ECO:0000256" key="14">
    <source>
        <dbReference type="ARBA" id="ARBA00023004"/>
    </source>
</evidence>
<dbReference type="SUPFAM" id="SSF81343">
    <property type="entry name" value="Fumarate reductase respiratory complex transmembrane subunits"/>
    <property type="match status" value="1"/>
</dbReference>
<dbReference type="RefSeq" id="WP_200789272.1">
    <property type="nucleotide sequence ID" value="NZ_JAEDAO010000001.1"/>
</dbReference>
<feature type="transmembrane region" description="Helical" evidence="18">
    <location>
        <begin position="33"/>
        <end position="51"/>
    </location>
</feature>
<keyword evidence="20" id="KW-1185">Reference proteome</keyword>
<evidence type="ECO:0000256" key="2">
    <source>
        <dbReference type="ARBA" id="ARBA00004429"/>
    </source>
</evidence>
<evidence type="ECO:0000256" key="17">
    <source>
        <dbReference type="PIRSR" id="PIRSR000169-2"/>
    </source>
</evidence>
<comment type="caution">
    <text evidence="19">The sequence shown here is derived from an EMBL/GenBank/DDBJ whole genome shotgun (WGS) entry which is preliminary data.</text>
</comment>
<evidence type="ECO:0000313" key="20">
    <source>
        <dbReference type="Proteomes" id="UP000617041"/>
    </source>
</evidence>
<keyword evidence="12" id="KW-0249">Electron transport</keyword>
<evidence type="ECO:0000256" key="7">
    <source>
        <dbReference type="ARBA" id="ARBA00022519"/>
    </source>
</evidence>
<reference evidence="19" key="1">
    <citation type="submission" date="2020-12" db="EMBL/GenBank/DDBJ databases">
        <title>Ramlibacter sp. nov., isolated from a freshwater alga, Cryptomonas.</title>
        <authorList>
            <person name="Kim H.M."/>
            <person name="Jeon C.O."/>
        </authorList>
    </citation>
    <scope>NUCLEOTIDE SEQUENCE</scope>
    <source>
        <strain evidence="19">CrO1</strain>
    </source>
</reference>
<dbReference type="InterPro" id="IPR000701">
    <property type="entry name" value="SuccDH_FuR_B_TM-su"/>
</dbReference>
<dbReference type="AlphaFoldDB" id="A0A934Q341"/>
<evidence type="ECO:0000256" key="1">
    <source>
        <dbReference type="ARBA" id="ARBA00004050"/>
    </source>
</evidence>
<dbReference type="PIRSF" id="PIRSF000169">
    <property type="entry name" value="SDH_D"/>
    <property type="match status" value="1"/>
</dbReference>
<keyword evidence="10 18" id="KW-0812">Transmembrane</keyword>
<dbReference type="GO" id="GO:0017004">
    <property type="term" value="P:cytochrome complex assembly"/>
    <property type="evidence" value="ECO:0007669"/>
    <property type="project" value="TreeGrafter"/>
</dbReference>
<protein>
    <recommendedName>
        <fullName evidence="4">Succinate dehydrogenase hydrophobic membrane anchor subunit</fullName>
    </recommendedName>
</protein>
<dbReference type="NCBIfam" id="TIGR02968">
    <property type="entry name" value="succ_dehyd_anc"/>
    <property type="match status" value="1"/>
</dbReference>
<keyword evidence="13 18" id="KW-1133">Transmembrane helix</keyword>
<dbReference type="CDD" id="cd03494">
    <property type="entry name" value="SQR_TypeC_SdhD"/>
    <property type="match status" value="1"/>
</dbReference>
<keyword evidence="5" id="KW-0813">Transport</keyword>
<feature type="binding site" description="axial binding residue" evidence="17">
    <location>
        <position position="84"/>
    </location>
    <ligand>
        <name>heme</name>
        <dbReference type="ChEBI" id="CHEBI:30413"/>
        <note>ligand shared with second transmembrane subunit</note>
    </ligand>
    <ligandPart>
        <name>Fe</name>
        <dbReference type="ChEBI" id="CHEBI:18248"/>
    </ligandPart>
</feature>
<evidence type="ECO:0000256" key="3">
    <source>
        <dbReference type="ARBA" id="ARBA00005163"/>
    </source>
</evidence>
<keyword evidence="9 17" id="KW-0349">Heme</keyword>
<evidence type="ECO:0000256" key="6">
    <source>
        <dbReference type="ARBA" id="ARBA00022475"/>
    </source>
</evidence>
<evidence type="ECO:0000256" key="15">
    <source>
        <dbReference type="ARBA" id="ARBA00023136"/>
    </source>
</evidence>
<dbReference type="PANTHER" id="PTHR38689:SF1">
    <property type="entry name" value="SUCCINATE DEHYDROGENASE HYDROPHOBIC MEMBRANE ANCHOR SUBUNIT"/>
    <property type="match status" value="1"/>
</dbReference>
<dbReference type="EMBL" id="JAEDAO010000001">
    <property type="protein sequence ID" value="MBK0394273.1"/>
    <property type="molecule type" value="Genomic_DNA"/>
</dbReference>
<feature type="transmembrane region" description="Helical" evidence="18">
    <location>
        <begin position="72"/>
        <end position="89"/>
    </location>
</feature>
<sequence>MSVPKRQGPVNYGSQRTVVGAHYGMRDWLSQRVTAVVMTIFTLLVLGQLLLTRGPIGYDKWAGIFAAQWMKVLTFSVIASLLWHVWVGMRDVLMDYIKPVFLRLVLQVFVIVWLTGCAGWALQVLWRL</sequence>
<dbReference type="GO" id="GO:0009055">
    <property type="term" value="F:electron transfer activity"/>
    <property type="evidence" value="ECO:0007669"/>
    <property type="project" value="TreeGrafter"/>
</dbReference>
<dbReference type="InterPro" id="IPR014312">
    <property type="entry name" value="Succ_DH_anchor"/>
</dbReference>
<evidence type="ECO:0000313" key="19">
    <source>
        <dbReference type="EMBL" id="MBK0394273.1"/>
    </source>
</evidence>
<dbReference type="InterPro" id="IPR034804">
    <property type="entry name" value="SQR/QFR_C/D"/>
</dbReference>
<dbReference type="Gene3D" id="1.20.1300.10">
    <property type="entry name" value="Fumarate reductase/succinate dehydrogenase, transmembrane subunit"/>
    <property type="match status" value="1"/>
</dbReference>
<evidence type="ECO:0000256" key="16">
    <source>
        <dbReference type="PIRSR" id="PIRSR000169-1"/>
    </source>
</evidence>
<comment type="function">
    <text evidence="1">Membrane-anchoring subunit of succinate dehydrogenase (SDH).</text>
</comment>
<evidence type="ECO:0000256" key="18">
    <source>
        <dbReference type="SAM" id="Phobius"/>
    </source>
</evidence>